<proteinExistence type="predicted"/>
<gene>
    <name evidence="2" type="ORF">DFP90_10819</name>
</gene>
<accession>A0A3D9HET5</accession>
<sequence length="267" mass="30868">MRNGPAFNSRPGRPLFVLSTRRLSLFVLVMVSVLAPAARADEVLSVIFGISRPPYVMEENQTGISVELTREIFNRMGRKFVPSFGANKRLEIALKHQNVDVAVEVQPTDPSIYYSSPFIAYRNYVVTHERDDISFQDWPDLRGHSVCAWQNARENLGSPFDETIPFFSDYREFALQKKQVRQWLKGGCQAILIDDTLLKWWVQVLQREAGVPHEVTARYAAFPGDNALWWFVGFRDSGLRDQFNSQLSTMHQDGTYRRIRENFQQLF</sequence>
<protein>
    <submittedName>
        <fullName evidence="2">ABC-type amino acid transport substrate-binding protein</fullName>
    </submittedName>
</protein>
<dbReference type="RefSeq" id="WP_115937639.1">
    <property type="nucleotide sequence ID" value="NZ_QRDW01000008.1"/>
</dbReference>
<comment type="caution">
    <text evidence="2">The sequence shown here is derived from an EMBL/GenBank/DDBJ whole genome shotgun (WGS) entry which is preliminary data.</text>
</comment>
<dbReference type="AlphaFoldDB" id="A0A3D9HET5"/>
<name>A0A3D9HET5_9PROT</name>
<dbReference type="Gene3D" id="3.40.190.10">
    <property type="entry name" value="Periplasmic binding protein-like II"/>
    <property type="match status" value="2"/>
</dbReference>
<reference evidence="2 3" key="1">
    <citation type="submission" date="2018-07" db="EMBL/GenBank/DDBJ databases">
        <title>Genomic Encyclopedia of Type Strains, Phase III (KMG-III): the genomes of soil and plant-associated and newly described type strains.</title>
        <authorList>
            <person name="Whitman W."/>
        </authorList>
    </citation>
    <scope>NUCLEOTIDE SEQUENCE [LARGE SCALE GENOMIC DNA]</scope>
    <source>
        <strain evidence="2 3">CECT 8488</strain>
    </source>
</reference>
<dbReference type="Proteomes" id="UP000256845">
    <property type="component" value="Unassembled WGS sequence"/>
</dbReference>
<evidence type="ECO:0000313" key="3">
    <source>
        <dbReference type="Proteomes" id="UP000256845"/>
    </source>
</evidence>
<keyword evidence="3" id="KW-1185">Reference proteome</keyword>
<evidence type="ECO:0000259" key="1">
    <source>
        <dbReference type="SMART" id="SM00062"/>
    </source>
</evidence>
<dbReference type="SMART" id="SM00062">
    <property type="entry name" value="PBPb"/>
    <property type="match status" value="1"/>
</dbReference>
<feature type="domain" description="Solute-binding protein family 3/N-terminal" evidence="1">
    <location>
        <begin position="45"/>
        <end position="266"/>
    </location>
</feature>
<organism evidence="2 3">
    <name type="scientific">Aestuariispira insulae</name>
    <dbReference type="NCBI Taxonomy" id="1461337"/>
    <lineage>
        <taxon>Bacteria</taxon>
        <taxon>Pseudomonadati</taxon>
        <taxon>Pseudomonadota</taxon>
        <taxon>Alphaproteobacteria</taxon>
        <taxon>Rhodospirillales</taxon>
        <taxon>Kiloniellaceae</taxon>
        <taxon>Aestuariispira</taxon>
    </lineage>
</organism>
<dbReference type="InterPro" id="IPR001638">
    <property type="entry name" value="Solute-binding_3/MltF_N"/>
</dbReference>
<dbReference type="SUPFAM" id="SSF53850">
    <property type="entry name" value="Periplasmic binding protein-like II"/>
    <property type="match status" value="1"/>
</dbReference>
<evidence type="ECO:0000313" key="2">
    <source>
        <dbReference type="EMBL" id="RED48002.1"/>
    </source>
</evidence>
<dbReference type="EMBL" id="QRDW01000008">
    <property type="protein sequence ID" value="RED48002.1"/>
    <property type="molecule type" value="Genomic_DNA"/>
</dbReference>
<dbReference type="OrthoDB" id="6371790at2"/>
<dbReference type="Pfam" id="PF00497">
    <property type="entry name" value="SBP_bac_3"/>
    <property type="match status" value="1"/>
</dbReference>